<dbReference type="SUPFAM" id="SSF52540">
    <property type="entry name" value="P-loop containing nucleoside triphosphate hydrolases"/>
    <property type="match status" value="1"/>
</dbReference>
<feature type="transmembrane region" description="Helical" evidence="9">
    <location>
        <begin position="272"/>
        <end position="296"/>
    </location>
</feature>
<keyword evidence="6" id="KW-0067">ATP-binding</keyword>
<dbReference type="Gene3D" id="1.20.1560.10">
    <property type="entry name" value="ABC transporter type 1, transmembrane domain"/>
    <property type="match status" value="1"/>
</dbReference>
<dbReference type="InterPro" id="IPR017871">
    <property type="entry name" value="ABC_transporter-like_CS"/>
</dbReference>
<dbReference type="SUPFAM" id="SSF90123">
    <property type="entry name" value="ABC transporter transmembrane region"/>
    <property type="match status" value="1"/>
</dbReference>
<feature type="domain" description="ABC transmembrane type-1" evidence="11">
    <location>
        <begin position="35"/>
        <end position="333"/>
    </location>
</feature>
<dbReference type="InterPro" id="IPR027417">
    <property type="entry name" value="P-loop_NTPase"/>
</dbReference>
<comment type="caution">
    <text evidence="12">The sequence shown here is derived from an EMBL/GenBank/DDBJ whole genome shotgun (WGS) entry which is preliminary data.</text>
</comment>
<feature type="transmembrane region" description="Helical" evidence="9">
    <location>
        <begin position="195"/>
        <end position="213"/>
    </location>
</feature>
<dbReference type="AlphaFoldDB" id="A0A1F8H9E5"/>
<keyword evidence="8 9" id="KW-0472">Membrane</keyword>
<dbReference type="PROSITE" id="PS00211">
    <property type="entry name" value="ABC_TRANSPORTER_1"/>
    <property type="match status" value="1"/>
</dbReference>
<feature type="transmembrane region" description="Helical" evidence="9">
    <location>
        <begin position="34"/>
        <end position="62"/>
    </location>
</feature>
<proteinExistence type="predicted"/>
<dbReference type="SMART" id="SM00382">
    <property type="entry name" value="AAA"/>
    <property type="match status" value="1"/>
</dbReference>
<evidence type="ECO:0000313" key="12">
    <source>
        <dbReference type="EMBL" id="OGN33566.1"/>
    </source>
</evidence>
<dbReference type="PANTHER" id="PTHR43394:SF1">
    <property type="entry name" value="ATP-BINDING CASSETTE SUB-FAMILY B MEMBER 10, MITOCHONDRIAL"/>
    <property type="match status" value="1"/>
</dbReference>
<reference evidence="12 13" key="1">
    <citation type="journal article" date="2016" name="Nat. Commun.">
        <title>Thousands of microbial genomes shed light on interconnected biogeochemical processes in an aquifer system.</title>
        <authorList>
            <person name="Anantharaman K."/>
            <person name="Brown C.T."/>
            <person name="Hug L.A."/>
            <person name="Sharon I."/>
            <person name="Castelle C.J."/>
            <person name="Probst A.J."/>
            <person name="Thomas B.C."/>
            <person name="Singh A."/>
            <person name="Wilkins M.J."/>
            <person name="Karaoz U."/>
            <person name="Brodie E.L."/>
            <person name="Williams K.H."/>
            <person name="Hubbard S.S."/>
            <person name="Banfield J.F."/>
        </authorList>
    </citation>
    <scope>NUCLEOTIDE SEQUENCE [LARGE SCALE GENOMIC DNA]</scope>
</reference>
<dbReference type="PROSITE" id="PS50929">
    <property type="entry name" value="ABC_TM1F"/>
    <property type="match status" value="1"/>
</dbReference>
<feature type="transmembrane region" description="Helical" evidence="9">
    <location>
        <begin position="93"/>
        <end position="115"/>
    </location>
</feature>
<evidence type="ECO:0000256" key="6">
    <source>
        <dbReference type="ARBA" id="ARBA00022840"/>
    </source>
</evidence>
<feature type="transmembrane region" description="Helical" evidence="9">
    <location>
        <begin position="172"/>
        <end position="189"/>
    </location>
</feature>
<dbReference type="InterPro" id="IPR003593">
    <property type="entry name" value="AAA+_ATPase"/>
</dbReference>
<dbReference type="PANTHER" id="PTHR43394">
    <property type="entry name" value="ATP-DEPENDENT PERMEASE MDL1, MITOCHONDRIAL"/>
    <property type="match status" value="1"/>
</dbReference>
<protein>
    <recommendedName>
        <fullName evidence="14">ABC transporter ATP-binding protein</fullName>
    </recommendedName>
</protein>
<keyword evidence="7 9" id="KW-1133">Transmembrane helix</keyword>
<evidence type="ECO:0000256" key="1">
    <source>
        <dbReference type="ARBA" id="ARBA00004651"/>
    </source>
</evidence>
<evidence type="ECO:0000313" key="13">
    <source>
        <dbReference type="Proteomes" id="UP000177745"/>
    </source>
</evidence>
<keyword evidence="3" id="KW-1003">Cell membrane</keyword>
<dbReference type="PROSITE" id="PS50893">
    <property type="entry name" value="ABC_TRANSPORTER_2"/>
    <property type="match status" value="1"/>
</dbReference>
<dbReference type="InterPro" id="IPR039421">
    <property type="entry name" value="Type_1_exporter"/>
</dbReference>
<dbReference type="EMBL" id="MGKY01000015">
    <property type="protein sequence ID" value="OGN33566.1"/>
    <property type="molecule type" value="Genomic_DNA"/>
</dbReference>
<dbReference type="Gene3D" id="3.40.50.300">
    <property type="entry name" value="P-loop containing nucleotide triphosphate hydrolases"/>
    <property type="match status" value="1"/>
</dbReference>
<evidence type="ECO:0000256" key="5">
    <source>
        <dbReference type="ARBA" id="ARBA00022741"/>
    </source>
</evidence>
<sequence length="609" mass="68497">MFKELTATHFQNIKKIHRVFVVFKRAYWQYRWRILVTTLLGFVSSLLGGLGISMLIPLFAFVTQQNSTGTSNVFYQLVAKIFSFLHLSYNLPILLVLMVSFFIGKAVITILTIHLSDKISAQYDRNISSMLFKKTLEADWTFLMNQRVGYLDRVISNDVAAGSNILRAISELMLRVASLITYAAIAFKLSVSITLMSLVGGALILVVLKPLFFKTRKLAKHANLTGKKLGHLINESLIGIKTIKAFAVEPSLVKRGYFYFEELRKARIKTSLISSFQGTLFEPVSLLFISIIFAYSFKSPDFNIASFAVIIYLIQKMYSYIQGIQGKLDGINSLFTYLETMLSYQKEVQQYKENTPGTEPFKFEQEISIQDVGFAYPNMESNTLSDINFTIQKGEMIGIIGPSGAGKTTLVDIFLQLLKPQSGVVKIDEVDINSIKLDAWRKNIGYVSQDVFLLNDTIEANIRFYDESISRESIENASKMANIYDFIQGLPNKFETQVGERGIKLSGGQRQRIALARVLAKKSSVLILDEATSSIDNESEALIQKSINNLKGKVTVLVIAHRLTTVMSSDRIIVIDNGKLIESGAPSELIKNQDSYLYKSYHIKDKEIA</sequence>
<evidence type="ECO:0000259" key="10">
    <source>
        <dbReference type="PROSITE" id="PS50893"/>
    </source>
</evidence>
<dbReference type="GO" id="GO:0005524">
    <property type="term" value="F:ATP binding"/>
    <property type="evidence" value="ECO:0007669"/>
    <property type="project" value="UniProtKB-KW"/>
</dbReference>
<dbReference type="InterPro" id="IPR036640">
    <property type="entry name" value="ABC1_TM_sf"/>
</dbReference>
<keyword evidence="5" id="KW-0547">Nucleotide-binding</keyword>
<evidence type="ECO:0000256" key="7">
    <source>
        <dbReference type="ARBA" id="ARBA00022989"/>
    </source>
</evidence>
<dbReference type="FunFam" id="3.40.50.300:FF:000221">
    <property type="entry name" value="Multidrug ABC transporter ATP-binding protein"/>
    <property type="match status" value="1"/>
</dbReference>
<dbReference type="GO" id="GO:0005886">
    <property type="term" value="C:plasma membrane"/>
    <property type="evidence" value="ECO:0007669"/>
    <property type="project" value="UniProtKB-SubCell"/>
</dbReference>
<dbReference type="Proteomes" id="UP000177745">
    <property type="component" value="Unassembled WGS sequence"/>
</dbReference>
<gene>
    <name evidence="12" type="ORF">A3G51_02710</name>
</gene>
<comment type="subcellular location">
    <subcellularLocation>
        <location evidence="1">Cell membrane</location>
        <topology evidence="1">Multi-pass membrane protein</topology>
    </subcellularLocation>
</comment>
<keyword evidence="2" id="KW-0813">Transport</keyword>
<feature type="domain" description="ABC transporter" evidence="10">
    <location>
        <begin position="367"/>
        <end position="602"/>
    </location>
</feature>
<accession>A0A1F8H9E5</accession>
<evidence type="ECO:0000256" key="8">
    <source>
        <dbReference type="ARBA" id="ARBA00023136"/>
    </source>
</evidence>
<organism evidence="12 13">
    <name type="scientific">Candidatus Yanofskybacteria bacterium RIFCSPLOWO2_12_FULL_43_11b</name>
    <dbReference type="NCBI Taxonomy" id="1802710"/>
    <lineage>
        <taxon>Bacteria</taxon>
        <taxon>Candidatus Yanofskyibacteriota</taxon>
    </lineage>
</organism>
<evidence type="ECO:0000256" key="2">
    <source>
        <dbReference type="ARBA" id="ARBA00022448"/>
    </source>
</evidence>
<name>A0A1F8H9E5_9BACT</name>
<dbReference type="InterPro" id="IPR011527">
    <property type="entry name" value="ABC1_TM_dom"/>
</dbReference>
<dbReference type="Pfam" id="PF00005">
    <property type="entry name" value="ABC_tran"/>
    <property type="match status" value="1"/>
</dbReference>
<evidence type="ECO:0000256" key="3">
    <source>
        <dbReference type="ARBA" id="ARBA00022475"/>
    </source>
</evidence>
<keyword evidence="4 9" id="KW-0812">Transmembrane</keyword>
<evidence type="ECO:0008006" key="14">
    <source>
        <dbReference type="Google" id="ProtNLM"/>
    </source>
</evidence>
<evidence type="ECO:0000259" key="11">
    <source>
        <dbReference type="PROSITE" id="PS50929"/>
    </source>
</evidence>
<dbReference type="GO" id="GO:0016887">
    <property type="term" value="F:ATP hydrolysis activity"/>
    <property type="evidence" value="ECO:0007669"/>
    <property type="project" value="InterPro"/>
</dbReference>
<dbReference type="Pfam" id="PF00664">
    <property type="entry name" value="ABC_membrane"/>
    <property type="match status" value="1"/>
</dbReference>
<dbReference type="InterPro" id="IPR003439">
    <property type="entry name" value="ABC_transporter-like_ATP-bd"/>
</dbReference>
<evidence type="ECO:0000256" key="9">
    <source>
        <dbReference type="SAM" id="Phobius"/>
    </source>
</evidence>
<evidence type="ECO:0000256" key="4">
    <source>
        <dbReference type="ARBA" id="ARBA00022692"/>
    </source>
</evidence>
<dbReference type="GO" id="GO:0015421">
    <property type="term" value="F:ABC-type oligopeptide transporter activity"/>
    <property type="evidence" value="ECO:0007669"/>
    <property type="project" value="TreeGrafter"/>
</dbReference>